<organism evidence="3 4">
    <name type="scientific">Phocaeicola acetigenes</name>
    <dbReference type="NCBI Taxonomy" id="3016083"/>
    <lineage>
        <taxon>Bacteria</taxon>
        <taxon>Pseudomonadati</taxon>
        <taxon>Bacteroidota</taxon>
        <taxon>Bacteroidia</taxon>
        <taxon>Bacteroidales</taxon>
        <taxon>Bacteroidaceae</taxon>
        <taxon>Phocaeicola</taxon>
    </lineage>
</organism>
<dbReference type="Proteomes" id="UP001141933">
    <property type="component" value="Unassembled WGS sequence"/>
</dbReference>
<accession>A0ABT4PGW2</accession>
<name>A0ABT4PGW2_9BACT</name>
<sequence>MKNIVNVLFFTALLASCQPKGYTIEGNLSDANANGKAYIEYPSFLKGPVMIDSTTITNGKFEFKGEVDKPERYHILIDLDNSNDTSDSSNKKYQGELYIDNSNITFTADISTATKSQWDSLLVIPNPEISGSPTHDFYLSLNKEIASLTNELKELNQRHLELQADSTVNADALQQSLQDKENKKEQLLELLKKNVTSIVAVNETVNVLSDKSIGFSAKQIELLLGTFKKHWANTAQMVALEFTAALAYPSRSITQ</sequence>
<evidence type="ECO:0000313" key="3">
    <source>
        <dbReference type="EMBL" id="MCZ8372292.1"/>
    </source>
</evidence>
<dbReference type="RefSeq" id="WP_269877458.1">
    <property type="nucleotide sequence ID" value="NZ_JAPZVM010000003.1"/>
</dbReference>
<reference evidence="3" key="1">
    <citation type="submission" date="2022-12" db="EMBL/GenBank/DDBJ databases">
        <title>Phocaeicola acetigenes sp. nov., isolated feces from a healthy human.</title>
        <authorList>
            <person name="Do H."/>
            <person name="Ha Y.B."/>
            <person name="Kim J.-S."/>
            <person name="Suh M.K."/>
            <person name="Kim H.S."/>
            <person name="Lee J.-S."/>
        </authorList>
    </citation>
    <scope>NUCLEOTIDE SEQUENCE</scope>
    <source>
        <strain evidence="3">KGMB11183</strain>
    </source>
</reference>
<dbReference type="Pfam" id="PF14289">
    <property type="entry name" value="DUF4369"/>
    <property type="match status" value="1"/>
</dbReference>
<keyword evidence="1" id="KW-0175">Coiled coil</keyword>
<protein>
    <submittedName>
        <fullName evidence="3">DUF4369 domain-containing protein</fullName>
    </submittedName>
</protein>
<evidence type="ECO:0000259" key="2">
    <source>
        <dbReference type="Pfam" id="PF14289"/>
    </source>
</evidence>
<keyword evidence="4" id="KW-1185">Reference proteome</keyword>
<evidence type="ECO:0000256" key="1">
    <source>
        <dbReference type="SAM" id="Coils"/>
    </source>
</evidence>
<feature type="coiled-coil region" evidence="1">
    <location>
        <begin position="138"/>
        <end position="194"/>
    </location>
</feature>
<dbReference type="EMBL" id="JAPZVM010000003">
    <property type="protein sequence ID" value="MCZ8372292.1"/>
    <property type="molecule type" value="Genomic_DNA"/>
</dbReference>
<gene>
    <name evidence="3" type="ORF">O6P32_06155</name>
</gene>
<feature type="domain" description="DUF4369" evidence="2">
    <location>
        <begin position="22"/>
        <end position="138"/>
    </location>
</feature>
<evidence type="ECO:0000313" key="4">
    <source>
        <dbReference type="Proteomes" id="UP001141933"/>
    </source>
</evidence>
<proteinExistence type="predicted"/>
<comment type="caution">
    <text evidence="3">The sequence shown here is derived from an EMBL/GenBank/DDBJ whole genome shotgun (WGS) entry which is preliminary data.</text>
</comment>
<dbReference type="PROSITE" id="PS51257">
    <property type="entry name" value="PROKAR_LIPOPROTEIN"/>
    <property type="match status" value="1"/>
</dbReference>
<dbReference type="InterPro" id="IPR025380">
    <property type="entry name" value="DUF4369"/>
</dbReference>